<reference evidence="11 12" key="1">
    <citation type="submission" date="2024-03" db="EMBL/GenBank/DDBJ databases">
        <authorList>
            <person name="Martinez-Hernandez J."/>
        </authorList>
    </citation>
    <scope>NUCLEOTIDE SEQUENCE [LARGE SCALE GENOMIC DNA]</scope>
</reference>
<evidence type="ECO:0000313" key="11">
    <source>
        <dbReference type="EMBL" id="CAL0310968.1"/>
    </source>
</evidence>
<keyword evidence="7 10" id="KW-0812">Transmembrane</keyword>
<evidence type="ECO:0000256" key="8">
    <source>
        <dbReference type="ARBA" id="ARBA00022836"/>
    </source>
</evidence>
<keyword evidence="6" id="KW-0934">Plastid</keyword>
<keyword evidence="12" id="KW-1185">Reference proteome</keyword>
<dbReference type="Gene3D" id="1.10.286.40">
    <property type="entry name" value="Chlorophyll a-b binding protein like"/>
    <property type="match status" value="1"/>
</dbReference>
<keyword evidence="5" id="KW-0602">Photosynthesis</keyword>
<comment type="similarity">
    <text evidence="3">Belongs to the PsaG/PsaK family.</text>
</comment>
<feature type="transmembrane region" description="Helical" evidence="10">
    <location>
        <begin position="82"/>
        <end position="106"/>
    </location>
</feature>
<dbReference type="GO" id="GO:0009522">
    <property type="term" value="C:photosystem I"/>
    <property type="evidence" value="ECO:0007669"/>
    <property type="project" value="UniProtKB-KW"/>
</dbReference>
<evidence type="ECO:0000256" key="5">
    <source>
        <dbReference type="ARBA" id="ARBA00022531"/>
    </source>
</evidence>
<evidence type="ECO:0000256" key="10">
    <source>
        <dbReference type="SAM" id="Phobius"/>
    </source>
</evidence>
<dbReference type="InterPro" id="IPR023618">
    <property type="entry name" value="PSI_PsaG/PsaK_dom"/>
</dbReference>
<dbReference type="EMBL" id="CAXHTB010000008">
    <property type="protein sequence ID" value="CAL0310968.1"/>
    <property type="molecule type" value="Genomic_DNA"/>
</dbReference>
<keyword evidence="4" id="KW-0150">Chloroplast</keyword>
<gene>
    <name evidence="11" type="ORF">LLUT_LOCUS12028</name>
</gene>
<evidence type="ECO:0000256" key="4">
    <source>
        <dbReference type="ARBA" id="ARBA00022528"/>
    </source>
</evidence>
<name>A0AAV1WNW8_LUPLU</name>
<dbReference type="GO" id="GO:0015979">
    <property type="term" value="P:photosynthesis"/>
    <property type="evidence" value="ECO:0007669"/>
    <property type="project" value="UniProtKB-KW"/>
</dbReference>
<evidence type="ECO:0000256" key="7">
    <source>
        <dbReference type="ARBA" id="ARBA00022692"/>
    </source>
</evidence>
<evidence type="ECO:0000313" key="12">
    <source>
        <dbReference type="Proteomes" id="UP001497480"/>
    </source>
</evidence>
<keyword evidence="9 10" id="KW-0472">Membrane</keyword>
<sequence>MDYEGKRNRNTTKGRIILLRCVKNENKREMYLIIKENVAKQGYMSRMGSHTLRQVTRAKEYMSLLKSNNTVGFNIIDDLARALATFLLIISWPSLAMAMTLASLSIKTHPKVYSKMKNWKFFSRLL</sequence>
<evidence type="ECO:0000256" key="9">
    <source>
        <dbReference type="ARBA" id="ARBA00023136"/>
    </source>
</evidence>
<comment type="caution">
    <text evidence="11">The sequence shown here is derived from an EMBL/GenBank/DDBJ whole genome shotgun (WGS) entry which is preliminary data.</text>
</comment>
<dbReference type="AlphaFoldDB" id="A0AAV1WNW8"/>
<evidence type="ECO:0000256" key="1">
    <source>
        <dbReference type="ARBA" id="ARBA00004141"/>
    </source>
</evidence>
<dbReference type="Proteomes" id="UP001497480">
    <property type="component" value="Unassembled WGS sequence"/>
</dbReference>
<protein>
    <submittedName>
        <fullName evidence="11">Uncharacterized protein</fullName>
    </submittedName>
</protein>
<accession>A0AAV1WNW8</accession>
<proteinExistence type="inferred from homology"/>
<keyword evidence="8" id="KW-0603">Photosystem I</keyword>
<organism evidence="11 12">
    <name type="scientific">Lupinus luteus</name>
    <name type="common">European yellow lupine</name>
    <dbReference type="NCBI Taxonomy" id="3873"/>
    <lineage>
        <taxon>Eukaryota</taxon>
        <taxon>Viridiplantae</taxon>
        <taxon>Streptophyta</taxon>
        <taxon>Embryophyta</taxon>
        <taxon>Tracheophyta</taxon>
        <taxon>Spermatophyta</taxon>
        <taxon>Magnoliopsida</taxon>
        <taxon>eudicotyledons</taxon>
        <taxon>Gunneridae</taxon>
        <taxon>Pentapetalae</taxon>
        <taxon>rosids</taxon>
        <taxon>fabids</taxon>
        <taxon>Fabales</taxon>
        <taxon>Fabaceae</taxon>
        <taxon>Papilionoideae</taxon>
        <taxon>50 kb inversion clade</taxon>
        <taxon>genistoids sensu lato</taxon>
        <taxon>core genistoids</taxon>
        <taxon>Genisteae</taxon>
        <taxon>Lupinus</taxon>
    </lineage>
</organism>
<evidence type="ECO:0000256" key="3">
    <source>
        <dbReference type="ARBA" id="ARBA00006458"/>
    </source>
</evidence>
<comment type="subcellular location">
    <subcellularLocation>
        <location evidence="1">Membrane</location>
        <topology evidence="1">Multi-pass membrane protein</topology>
    </subcellularLocation>
    <subcellularLocation>
        <location evidence="2">Plastid</location>
        <location evidence="2">Chloroplast</location>
    </subcellularLocation>
</comment>
<dbReference type="GO" id="GO:0009507">
    <property type="term" value="C:chloroplast"/>
    <property type="evidence" value="ECO:0007669"/>
    <property type="project" value="UniProtKB-SubCell"/>
</dbReference>
<keyword evidence="10" id="KW-1133">Transmembrane helix</keyword>
<evidence type="ECO:0000256" key="6">
    <source>
        <dbReference type="ARBA" id="ARBA00022640"/>
    </source>
</evidence>
<evidence type="ECO:0000256" key="2">
    <source>
        <dbReference type="ARBA" id="ARBA00004229"/>
    </source>
</evidence>